<dbReference type="Proteomes" id="UP000001027">
    <property type="component" value="Chromosome"/>
</dbReference>
<dbReference type="InterPro" id="IPR015813">
    <property type="entry name" value="Pyrv/PenolPyrv_kinase-like_dom"/>
</dbReference>
<dbReference type="InterPro" id="IPR040442">
    <property type="entry name" value="Pyrv_kinase-like_dom_sf"/>
</dbReference>
<dbReference type="InterPro" id="IPR050251">
    <property type="entry name" value="HpcH-HpaI_aldolase"/>
</dbReference>
<dbReference type="GeneID" id="56478164"/>
<name>A0A0H3LU82_BORBR</name>
<organism evidence="6 7">
    <name type="scientific">Bordetella bronchiseptica (strain ATCC BAA-588 / NCTC 13252 / RB50)</name>
    <name type="common">Alcaligenes bronchisepticus</name>
    <dbReference type="NCBI Taxonomy" id="257310"/>
    <lineage>
        <taxon>Bacteria</taxon>
        <taxon>Pseudomonadati</taxon>
        <taxon>Pseudomonadota</taxon>
        <taxon>Betaproteobacteria</taxon>
        <taxon>Burkholderiales</taxon>
        <taxon>Alcaligenaceae</taxon>
        <taxon>Bordetella</taxon>
    </lineage>
</organism>
<dbReference type="eggNOG" id="COG3836">
    <property type="taxonomic scope" value="Bacteria"/>
</dbReference>
<keyword evidence="2" id="KW-0460">Magnesium</keyword>
<dbReference type="GO" id="GO:0019394">
    <property type="term" value="P:glucarate catabolic process"/>
    <property type="evidence" value="ECO:0007669"/>
    <property type="project" value="InterPro"/>
</dbReference>
<evidence type="ECO:0000259" key="5">
    <source>
        <dbReference type="Pfam" id="PF03328"/>
    </source>
</evidence>
<keyword evidence="1" id="KW-0479">Metal-binding</keyword>
<reference evidence="6 7" key="1">
    <citation type="journal article" date="2003" name="Nat. Genet.">
        <title>Comparative analysis of the genome sequences of Bordetella pertussis, Bordetella parapertussis and Bordetella bronchiseptica.</title>
        <authorList>
            <person name="Parkhill J."/>
            <person name="Sebaihia M."/>
            <person name="Preston A."/>
            <person name="Murphy L.D."/>
            <person name="Thomson N.R."/>
            <person name="Harris D.E."/>
            <person name="Holden M.T.G."/>
            <person name="Churcher C.M."/>
            <person name="Bentley S.D."/>
            <person name="Mungall K.L."/>
            <person name="Cerdeno-Tarraga A.-M."/>
            <person name="Temple L."/>
            <person name="James K.D."/>
            <person name="Harris B."/>
            <person name="Quail M.A."/>
            <person name="Achtman M."/>
            <person name="Atkin R."/>
            <person name="Baker S."/>
            <person name="Basham D."/>
            <person name="Bason N."/>
            <person name="Cherevach I."/>
            <person name="Chillingworth T."/>
            <person name="Collins M."/>
            <person name="Cronin A."/>
            <person name="Davis P."/>
            <person name="Doggett J."/>
            <person name="Feltwell T."/>
            <person name="Goble A."/>
            <person name="Hamlin N."/>
            <person name="Hauser H."/>
            <person name="Holroyd S."/>
            <person name="Jagels K."/>
            <person name="Leather S."/>
            <person name="Moule S."/>
            <person name="Norberczak H."/>
            <person name="O'Neil S."/>
            <person name="Ormond D."/>
            <person name="Price C."/>
            <person name="Rabbinowitsch E."/>
            <person name="Rutter S."/>
            <person name="Sanders M."/>
            <person name="Saunders D."/>
            <person name="Seeger K."/>
            <person name="Sharp S."/>
            <person name="Simmonds M."/>
            <person name="Skelton J."/>
            <person name="Squares R."/>
            <person name="Squares S."/>
            <person name="Stevens K."/>
            <person name="Unwin L."/>
            <person name="Whitehead S."/>
            <person name="Barrell B.G."/>
            <person name="Maskell D.J."/>
        </authorList>
    </citation>
    <scope>NUCLEOTIDE SEQUENCE [LARGE SCALE GENOMIC DNA]</scope>
    <source>
        <strain evidence="6 7">ATCC BAA-588 / NCTC 13252 / RB50</strain>
    </source>
</reference>
<evidence type="ECO:0000256" key="2">
    <source>
        <dbReference type="ARBA" id="ARBA00022842"/>
    </source>
</evidence>
<accession>A0A0H3LU82</accession>
<dbReference type="InterPro" id="IPR017648">
    <property type="entry name" value="GarL"/>
</dbReference>
<evidence type="ECO:0000313" key="6">
    <source>
        <dbReference type="EMBL" id="CAE32497.1"/>
    </source>
</evidence>
<dbReference type="GO" id="GO:0005737">
    <property type="term" value="C:cytoplasm"/>
    <property type="evidence" value="ECO:0007669"/>
    <property type="project" value="UniProtKB-ARBA"/>
</dbReference>
<evidence type="ECO:0000256" key="4">
    <source>
        <dbReference type="ARBA" id="ARBA00045074"/>
    </source>
</evidence>
<feature type="domain" description="HpcH/HpaI aldolase/citrate lyase" evidence="5">
    <location>
        <begin position="23"/>
        <end position="246"/>
    </location>
</feature>
<evidence type="ECO:0000256" key="3">
    <source>
        <dbReference type="ARBA" id="ARBA00023239"/>
    </source>
</evidence>
<dbReference type="RefSeq" id="WP_003812911.1">
    <property type="nucleotide sequence ID" value="NC_002927.3"/>
</dbReference>
<evidence type="ECO:0000313" key="7">
    <source>
        <dbReference type="Proteomes" id="UP000001027"/>
    </source>
</evidence>
<dbReference type="NCBIfam" id="TIGR03239">
    <property type="entry name" value="GarL"/>
    <property type="match status" value="1"/>
</dbReference>
<dbReference type="AlphaFoldDB" id="A0A0H3LU82"/>
<proteinExistence type="predicted"/>
<evidence type="ECO:0000256" key="1">
    <source>
        <dbReference type="ARBA" id="ARBA00022723"/>
    </source>
</evidence>
<gene>
    <name evidence="6" type="ordered locus">BB2000</name>
</gene>
<dbReference type="GO" id="GO:0046872">
    <property type="term" value="F:metal ion binding"/>
    <property type="evidence" value="ECO:0007669"/>
    <property type="project" value="UniProtKB-KW"/>
</dbReference>
<dbReference type="PANTHER" id="PTHR30502">
    <property type="entry name" value="2-KETO-3-DEOXY-L-RHAMNONATE ALDOLASE"/>
    <property type="match status" value="1"/>
</dbReference>
<protein>
    <submittedName>
        <fullName evidence="6">Aldolase</fullName>
    </submittedName>
</protein>
<dbReference type="SUPFAM" id="SSF51621">
    <property type="entry name" value="Phosphoenolpyruvate/pyruvate domain"/>
    <property type="match status" value="1"/>
</dbReference>
<dbReference type="HOGENOM" id="CLU_059964_1_0_4"/>
<dbReference type="EMBL" id="BX640443">
    <property type="protein sequence ID" value="CAE32497.1"/>
    <property type="molecule type" value="Genomic_DNA"/>
</dbReference>
<dbReference type="Gene3D" id="3.20.20.60">
    <property type="entry name" value="Phosphoenolpyruvate-binding domains"/>
    <property type="match status" value="1"/>
</dbReference>
<dbReference type="FunFam" id="3.20.20.60:FF:000004">
    <property type="entry name" value="5-keto-4-deoxy-D-glucarate aldolase"/>
    <property type="match status" value="1"/>
</dbReference>
<sequence>MTTMNSPLPNRFRQRILAREQLIGYWLSLASHITAEVAGMADFDWLLLDAEHSPNDVPLLLQQLQALQGSASAAVGRPSWNDPVEIKRMLDIGFYNLLIPFIESADDARRAVAATRYPPQGMRGVSVAQRSNRYGTVTDYLRTINDNICVLLQIESRPGVEAVDEIAAVDGVDGVFIGPSDLAAALGHLGNPGHPEVQEAIRHLHGRVAAQGKAVGILAPVQADARRYLDMGAHFVAVGSDLGVFKQATFALRAAFPA</sequence>
<dbReference type="Pfam" id="PF03328">
    <property type="entry name" value="HpcH_HpaI"/>
    <property type="match status" value="1"/>
</dbReference>
<dbReference type="KEGG" id="bbr:BB2000"/>
<dbReference type="PANTHER" id="PTHR30502:SF4">
    <property type="entry name" value="5-KETO-4-DEOXY-D-GLUCARATE ALDOLASE"/>
    <property type="match status" value="1"/>
</dbReference>
<dbReference type="InterPro" id="IPR005000">
    <property type="entry name" value="Aldolase/citrate-lyase_domain"/>
</dbReference>
<comment type="catalytic activity">
    <reaction evidence="4">
        <text>D-glyceraldehyde + pyruvate = 2-dehydro-3-deoxy-L-galactonate</text>
        <dbReference type="Rhea" id="RHEA:80055"/>
        <dbReference type="ChEBI" id="CHEBI:15361"/>
        <dbReference type="ChEBI" id="CHEBI:17378"/>
        <dbReference type="ChEBI" id="CHEBI:75545"/>
    </reaction>
</comment>
<dbReference type="NCBIfam" id="NF007849">
    <property type="entry name" value="PRK10558.1"/>
    <property type="match status" value="1"/>
</dbReference>
<dbReference type="GO" id="GO:0008672">
    <property type="term" value="F:2-dehydro-3-deoxyglucarate aldolase activity"/>
    <property type="evidence" value="ECO:0007669"/>
    <property type="project" value="InterPro"/>
</dbReference>
<keyword evidence="3" id="KW-0456">Lyase</keyword>